<dbReference type="GO" id="GO:0005634">
    <property type="term" value="C:nucleus"/>
    <property type="evidence" value="ECO:0007669"/>
    <property type="project" value="TreeGrafter"/>
</dbReference>
<evidence type="ECO:0000256" key="1">
    <source>
        <dbReference type="ARBA" id="ARBA00009206"/>
    </source>
</evidence>
<name>A0A8C3DPY6_CORMO</name>
<keyword evidence="4" id="KW-0436">Ligase</keyword>
<dbReference type="GO" id="GO:0006396">
    <property type="term" value="P:RNA processing"/>
    <property type="evidence" value="ECO:0007669"/>
    <property type="project" value="InterPro"/>
</dbReference>
<dbReference type="InterPro" id="IPR037136">
    <property type="entry name" value="RNA3'_phos_cyclase_dom_sf"/>
</dbReference>
<dbReference type="CDD" id="cd00874">
    <property type="entry name" value="RNA_Cyclase_Class_II"/>
    <property type="match status" value="1"/>
</dbReference>
<dbReference type="AlphaFoldDB" id="A0A8C3DPY6"/>
<proteinExistence type="inferred from homology"/>
<dbReference type="EC" id="6.5.1.4" evidence="2"/>
<dbReference type="Pfam" id="PF05189">
    <property type="entry name" value="RTC_insert"/>
    <property type="match status" value="1"/>
</dbReference>
<organism evidence="11 12">
    <name type="scientific">Corvus moneduloides</name>
    <name type="common">New Caledonian crow</name>
    <dbReference type="NCBI Taxonomy" id="1196302"/>
    <lineage>
        <taxon>Eukaryota</taxon>
        <taxon>Metazoa</taxon>
        <taxon>Chordata</taxon>
        <taxon>Craniata</taxon>
        <taxon>Vertebrata</taxon>
        <taxon>Euteleostomi</taxon>
        <taxon>Archelosauria</taxon>
        <taxon>Archosauria</taxon>
        <taxon>Dinosauria</taxon>
        <taxon>Saurischia</taxon>
        <taxon>Theropoda</taxon>
        <taxon>Coelurosauria</taxon>
        <taxon>Aves</taxon>
        <taxon>Neognathae</taxon>
        <taxon>Neoaves</taxon>
        <taxon>Telluraves</taxon>
        <taxon>Australaves</taxon>
        <taxon>Passeriformes</taxon>
        <taxon>Corvoidea</taxon>
        <taxon>Corvidae</taxon>
        <taxon>Corvus</taxon>
    </lineage>
</organism>
<dbReference type="PANTHER" id="PTHR11096">
    <property type="entry name" value="RNA 3' TERMINAL PHOSPHATE CYCLASE"/>
    <property type="match status" value="1"/>
</dbReference>
<dbReference type="Proteomes" id="UP000694553">
    <property type="component" value="Unassembled WGS sequence"/>
</dbReference>
<evidence type="ECO:0000256" key="2">
    <source>
        <dbReference type="ARBA" id="ARBA00012725"/>
    </source>
</evidence>
<keyword evidence="12" id="KW-1185">Reference proteome</keyword>
<dbReference type="SUPFAM" id="SSF55205">
    <property type="entry name" value="EPT/RTPC-like"/>
    <property type="match status" value="2"/>
</dbReference>
<dbReference type="Gene3D" id="3.30.360.20">
    <property type="entry name" value="RNA 3'-terminal phosphate cyclase, insert domain"/>
    <property type="match status" value="1"/>
</dbReference>
<dbReference type="OMA" id="WSPPIDY"/>
<reference evidence="11" key="2">
    <citation type="submission" date="2025-08" db="UniProtKB">
        <authorList>
            <consortium name="Ensembl"/>
        </authorList>
    </citation>
    <scope>IDENTIFICATION</scope>
</reference>
<evidence type="ECO:0000256" key="7">
    <source>
        <dbReference type="ARBA" id="ARBA00032543"/>
    </source>
</evidence>
<evidence type="ECO:0000313" key="11">
    <source>
        <dbReference type="Ensembl" id="ENSCMUP00000008105.2"/>
    </source>
</evidence>
<dbReference type="InterPro" id="IPR013791">
    <property type="entry name" value="RNA3'-term_phos_cycl_insert"/>
</dbReference>
<dbReference type="Pfam" id="PF01137">
    <property type="entry name" value="RTC"/>
    <property type="match status" value="1"/>
</dbReference>
<evidence type="ECO:0000259" key="9">
    <source>
        <dbReference type="Pfam" id="PF01137"/>
    </source>
</evidence>
<accession>A0A8U7MJZ5</accession>
<dbReference type="InterPro" id="IPR023797">
    <property type="entry name" value="RNA3'_phos_cyclase_dom"/>
</dbReference>
<comment type="catalytic activity">
    <reaction evidence="6">
        <text>a 3'-end 3'-phospho-ribonucleotide-RNA + ATP = a 3'-end 2',3'-cyclophospho-ribonucleotide-RNA + AMP + diphosphate</text>
        <dbReference type="Rhea" id="RHEA:23976"/>
        <dbReference type="Rhea" id="RHEA-COMP:10463"/>
        <dbReference type="Rhea" id="RHEA-COMP:10464"/>
        <dbReference type="ChEBI" id="CHEBI:30616"/>
        <dbReference type="ChEBI" id="CHEBI:33019"/>
        <dbReference type="ChEBI" id="CHEBI:83062"/>
        <dbReference type="ChEBI" id="CHEBI:83064"/>
        <dbReference type="ChEBI" id="CHEBI:456215"/>
        <dbReference type="EC" id="6.5.1.4"/>
    </reaction>
</comment>
<reference evidence="11" key="3">
    <citation type="submission" date="2025-09" db="UniProtKB">
        <authorList>
            <consortium name="Ensembl"/>
        </authorList>
    </citation>
    <scope>IDENTIFICATION</scope>
</reference>
<feature type="domain" description="RNA 3'-terminal phosphate cyclase" evidence="9">
    <location>
        <begin position="181"/>
        <end position="506"/>
    </location>
</feature>
<dbReference type="InterPro" id="IPR036553">
    <property type="entry name" value="RPTC_insert"/>
</dbReference>
<dbReference type="InterPro" id="IPR013792">
    <property type="entry name" value="RNA3'P_cycl/enolpyr_Trfase_a/b"/>
</dbReference>
<evidence type="ECO:0000256" key="3">
    <source>
        <dbReference type="ARBA" id="ARBA00021428"/>
    </source>
</evidence>
<dbReference type="HAMAP" id="MF_00200">
    <property type="entry name" value="RTC"/>
    <property type="match status" value="1"/>
</dbReference>
<protein>
    <recommendedName>
        <fullName evidence="3">RNA 3'-terminal phosphate cyclase</fullName>
        <ecNumber evidence="2">6.5.1.4</ecNumber>
    </recommendedName>
    <alternativeName>
        <fullName evidence="7">RNA terminal phosphate cyclase domain-containing protein 1</fullName>
    </alternativeName>
</protein>
<accession>A0A8C3DPY6</accession>
<comment type="similarity">
    <text evidence="1">Belongs to the RNA 3'-terminal cyclase family. Type 1 subfamily.</text>
</comment>
<gene>
    <name evidence="11" type="primary">RTCA</name>
</gene>
<dbReference type="Gene3D" id="3.65.10.20">
    <property type="entry name" value="RNA 3'-terminal phosphate cyclase domain"/>
    <property type="match status" value="1"/>
</dbReference>
<dbReference type="InterPro" id="IPR020719">
    <property type="entry name" value="RNA3'_term_phos_cycl-like_CS"/>
</dbReference>
<dbReference type="PANTHER" id="PTHR11096:SF0">
    <property type="entry name" value="RNA 3'-TERMINAL PHOSPHATE CYCLASE"/>
    <property type="match status" value="1"/>
</dbReference>
<evidence type="ECO:0000256" key="6">
    <source>
        <dbReference type="ARBA" id="ARBA00024481"/>
    </source>
</evidence>
<dbReference type="SUPFAM" id="SSF52913">
    <property type="entry name" value="RNA 3'-terminal phosphate cyclase, RPTC, insert domain"/>
    <property type="match status" value="1"/>
</dbReference>
<dbReference type="PROSITE" id="PS01287">
    <property type="entry name" value="RTC"/>
    <property type="match status" value="1"/>
</dbReference>
<comment type="function">
    <text evidence="8">Catalyzes the conversion of 3'-phosphate to a 2',3'-cyclic phosphodiester at the end of RNA. The mechanism of action of the enzyme occurs in 3 steps: (A) adenylation of the enzyme by ATP; (B) transfer of adenylate to an RNA-N3'P to produce RNA-N3'PP5'A; (C) and attack of the adjacent 2'-hydroxyl on the 3'-phosphorus in the diester linkage to produce the cyclic end product. Likely functions in some aspects of cellular RNA processing. Function plays an important role in regulating axon regeneration by inhibiting central nervous system (CNS) axon regeneration following optic nerve injury.</text>
</comment>
<dbReference type="FunFam" id="3.30.360.20:FF:000002">
    <property type="entry name" value="RNA terminal phosphate cyclase-like 1"/>
    <property type="match status" value="1"/>
</dbReference>
<reference evidence="12" key="1">
    <citation type="submission" date="2019-10" db="EMBL/GenBank/DDBJ databases">
        <title>Corvus moneduloides (New Caledonian crow) genome, bCorMon1, primary haplotype.</title>
        <authorList>
            <person name="Rutz C."/>
            <person name="Fungtammasan C."/>
            <person name="Mountcastle J."/>
            <person name="Formenti G."/>
            <person name="Chow W."/>
            <person name="Howe K."/>
            <person name="Steele M.P."/>
            <person name="Fernandes J."/>
            <person name="Gilbert M.T.P."/>
            <person name="Fedrigo O."/>
            <person name="Jarvis E.D."/>
            <person name="Gemmell N."/>
        </authorList>
    </citation>
    <scope>NUCLEOTIDE SEQUENCE [LARGE SCALE GENOMIC DNA]</scope>
</reference>
<evidence type="ECO:0000256" key="4">
    <source>
        <dbReference type="ARBA" id="ARBA00022598"/>
    </source>
</evidence>
<evidence type="ECO:0000259" key="10">
    <source>
        <dbReference type="Pfam" id="PF05189"/>
    </source>
</evidence>
<keyword evidence="5" id="KW-0547">Nucleotide-binding</keyword>
<dbReference type="GO" id="GO:0003963">
    <property type="term" value="F:RNA-3'-phosphate cyclase activity"/>
    <property type="evidence" value="ECO:0007669"/>
    <property type="project" value="UniProtKB-EC"/>
</dbReference>
<dbReference type="Ensembl" id="ENSCMUT00000008734.2">
    <property type="protein sequence ID" value="ENSCMUP00000008105.2"/>
    <property type="gene ID" value="ENSCMUG00000005281.2"/>
</dbReference>
<evidence type="ECO:0000256" key="5">
    <source>
        <dbReference type="ARBA" id="ARBA00022741"/>
    </source>
</evidence>
<dbReference type="InterPro" id="IPR000228">
    <property type="entry name" value="RNA3'_term_phos_cyc"/>
</dbReference>
<evidence type="ECO:0000313" key="12">
    <source>
        <dbReference type="Proteomes" id="UP000694553"/>
    </source>
</evidence>
<feature type="domain" description="RNA 3'-terminal phosphate cyclase insert" evidence="10">
    <location>
        <begin position="352"/>
        <end position="454"/>
    </location>
</feature>
<dbReference type="GO" id="GO:0000166">
    <property type="term" value="F:nucleotide binding"/>
    <property type="evidence" value="ECO:0007669"/>
    <property type="project" value="UniProtKB-KW"/>
</dbReference>
<dbReference type="InterPro" id="IPR017770">
    <property type="entry name" value="RNA3'_term_phos_cyc_type_1"/>
</dbReference>
<evidence type="ECO:0000256" key="8">
    <source>
        <dbReference type="ARBA" id="ARBA00045867"/>
    </source>
</evidence>
<sequence>MVWLTLWYSHRSLLQPNSFCDSEENSLLTGKGSNPAALLRRQRCTHGCDLLSASVVRSPCSAHRAEQGKGTASCRTPGRAPYRPAAWPPGPGGCSSLRRSRPGGEVPLLCACPAPPPAPSPGARASRACLHRQALFELGLLCRGLAVFRAPPGSHRRGLCERHRSPPAMDGDMVEIDGGIMEGGGQILRVSTALSCLLGLPLRVRRIRAGRSQPGLRPQHLSGLEIVRDLCDGKLNGGEIGSTEITFTPGKIKGGTHIADTKTAGSVCLLMQVAMPCVLFAASPSELHLKGGTNAEMAPQIDYTVMVFKPIVEKFNFTFNCDIKRRGYYPQGGGEVVVQMSPVKELSPINLTERGTVTKIYGRAFVAGALPIKLAKDMSAAAVRCIRREIRDLYINIHPVREPDDQAVGTGSGIIIVAETSTGCLLAGSSLGKRGKNSDKVGIEAAERLLQNLKHGGTVDDSLQDQLIIFMALAKGVSRVKSGPITLHTQTAIHFAEQLTKAKFTVTKSEEEDPSNDTYIIECQGMGMINPNL</sequence>
<dbReference type="NCBIfam" id="TIGR03399">
    <property type="entry name" value="RNA_3prim_cycl"/>
    <property type="match status" value="1"/>
</dbReference>